<evidence type="ECO:0000256" key="4">
    <source>
        <dbReference type="ARBA" id="ARBA00022679"/>
    </source>
</evidence>
<dbReference type="Proteomes" id="UP000298112">
    <property type="component" value="Unassembled WGS sequence"/>
</dbReference>
<comment type="catalytic activity">
    <reaction evidence="1">
        <text>L-glutamyl-[protein] + S-adenosyl-L-methionine = [protein]-L-glutamate 5-O-methyl ester + S-adenosyl-L-homocysteine</text>
        <dbReference type="Rhea" id="RHEA:24452"/>
        <dbReference type="Rhea" id="RHEA-COMP:10208"/>
        <dbReference type="Rhea" id="RHEA-COMP:10311"/>
        <dbReference type="ChEBI" id="CHEBI:29973"/>
        <dbReference type="ChEBI" id="CHEBI:57856"/>
        <dbReference type="ChEBI" id="CHEBI:59789"/>
        <dbReference type="ChEBI" id="CHEBI:82795"/>
        <dbReference type="EC" id="2.1.1.80"/>
    </reaction>
</comment>
<keyword evidence="3" id="KW-0489">Methyltransferase</keyword>
<reference evidence="8" key="1">
    <citation type="journal article" date="2019" name="PLoS Negl. Trop. Dis.">
        <title>Revisiting the worldwide diversity of Leptospira species in the environment.</title>
        <authorList>
            <person name="Vincent A.T."/>
            <person name="Schiettekatte O."/>
            <person name="Bourhy P."/>
            <person name="Veyrier F.J."/>
            <person name="Picardeau M."/>
        </authorList>
    </citation>
    <scope>NUCLEOTIDE SEQUENCE [LARGE SCALE GENOMIC DNA]</scope>
    <source>
        <strain evidence="8">201601955</strain>
    </source>
</reference>
<dbReference type="PROSITE" id="PS50123">
    <property type="entry name" value="CHER"/>
    <property type="match status" value="1"/>
</dbReference>
<accession>A0ABY2NLH5</accession>
<dbReference type="Pfam" id="PF01739">
    <property type="entry name" value="CheR"/>
    <property type="match status" value="1"/>
</dbReference>
<dbReference type="Gene3D" id="3.40.50.150">
    <property type="entry name" value="Vaccinia Virus protein VP39"/>
    <property type="match status" value="1"/>
</dbReference>
<keyword evidence="4" id="KW-0808">Transferase</keyword>
<dbReference type="SUPFAM" id="SSF53335">
    <property type="entry name" value="S-adenosyl-L-methionine-dependent methyltransferases"/>
    <property type="match status" value="1"/>
</dbReference>
<dbReference type="InterPro" id="IPR029063">
    <property type="entry name" value="SAM-dependent_MTases_sf"/>
</dbReference>
<dbReference type="EC" id="2.1.1.80" evidence="2"/>
<protein>
    <recommendedName>
        <fullName evidence="2">protein-glutamate O-methyltransferase</fullName>
        <ecNumber evidence="2">2.1.1.80</ecNumber>
    </recommendedName>
</protein>
<evidence type="ECO:0000313" key="7">
    <source>
        <dbReference type="EMBL" id="TGM51562.1"/>
    </source>
</evidence>
<evidence type="ECO:0000256" key="5">
    <source>
        <dbReference type="ARBA" id="ARBA00022691"/>
    </source>
</evidence>
<evidence type="ECO:0000259" key="6">
    <source>
        <dbReference type="PROSITE" id="PS50123"/>
    </source>
</evidence>
<dbReference type="EMBL" id="RQHF01000030">
    <property type="protein sequence ID" value="TGM51562.1"/>
    <property type="molecule type" value="Genomic_DNA"/>
</dbReference>
<dbReference type="InterPro" id="IPR022642">
    <property type="entry name" value="CheR_C"/>
</dbReference>
<dbReference type="SMART" id="SM00138">
    <property type="entry name" value="MeTrc"/>
    <property type="match status" value="1"/>
</dbReference>
<dbReference type="PIRSF" id="PIRSF000410">
    <property type="entry name" value="CheR"/>
    <property type="match status" value="1"/>
</dbReference>
<proteinExistence type="predicted"/>
<comment type="caution">
    <text evidence="7">The sequence shown here is derived from an EMBL/GenBank/DDBJ whole genome shotgun (WGS) entry which is preliminary data.</text>
</comment>
<dbReference type="InterPro" id="IPR026024">
    <property type="entry name" value="Chemotaxis_MeTrfase_CheR"/>
</dbReference>
<evidence type="ECO:0000256" key="3">
    <source>
        <dbReference type="ARBA" id="ARBA00022603"/>
    </source>
</evidence>
<dbReference type="RefSeq" id="WP_135659970.1">
    <property type="nucleotide sequence ID" value="NZ_RQHF01000030.1"/>
</dbReference>
<evidence type="ECO:0000256" key="2">
    <source>
        <dbReference type="ARBA" id="ARBA00012534"/>
    </source>
</evidence>
<dbReference type="InterPro" id="IPR050903">
    <property type="entry name" value="Bact_Chemotaxis_MeTrfase"/>
</dbReference>
<evidence type="ECO:0000256" key="1">
    <source>
        <dbReference type="ARBA" id="ARBA00001541"/>
    </source>
</evidence>
<dbReference type="InterPro" id="IPR000780">
    <property type="entry name" value="CheR_MeTrfase"/>
</dbReference>
<keyword evidence="8" id="KW-1185">Reference proteome</keyword>
<dbReference type="PRINTS" id="PR00996">
    <property type="entry name" value="CHERMTFRASE"/>
</dbReference>
<dbReference type="Pfam" id="PF03705">
    <property type="entry name" value="CheR_N"/>
    <property type="match status" value="1"/>
</dbReference>
<organism evidence="7 8">
    <name type="scientific">Leptospira vanthielii</name>
    <dbReference type="NCBI Taxonomy" id="293085"/>
    <lineage>
        <taxon>Bacteria</taxon>
        <taxon>Pseudomonadati</taxon>
        <taxon>Spirochaetota</taxon>
        <taxon>Spirochaetia</taxon>
        <taxon>Leptospirales</taxon>
        <taxon>Leptospiraceae</taxon>
        <taxon>Leptospira</taxon>
    </lineage>
</organism>
<sequence>MDFRTSLNTIGDAEFEFIKNLVYKQAGIFLAPHKKIMVQSRLNARLRTLGITSFENYVAKLKLDPKFATDEMQELINRITTNKTDFFRENHHFEFLKNQYFPALEQAAASGGSKTLRIWCSASSTGEEPYSIAITVYDYFNAKPGWNCKIYASDIDTQVIATAKKGLYRDDRLEPVSEAMKTKHFIKTVEKDHVFYEAKPHLKALIDFRQINLLHFPFPITDKLDLIFCRNVVIYFDKQTQKTLFQNFEASLKPKGYLILGHSETMFGISDSFKFLGHTIYQKKE</sequence>
<dbReference type="InterPro" id="IPR036804">
    <property type="entry name" value="CheR_N_sf"/>
</dbReference>
<dbReference type="PANTHER" id="PTHR24422">
    <property type="entry name" value="CHEMOTAXIS PROTEIN METHYLTRANSFERASE"/>
    <property type="match status" value="1"/>
</dbReference>
<dbReference type="Gene3D" id="1.10.155.10">
    <property type="entry name" value="Chemotaxis receptor methyltransferase CheR, N-terminal domain"/>
    <property type="match status" value="1"/>
</dbReference>
<gene>
    <name evidence="7" type="ORF">EHQ95_14770</name>
</gene>
<name>A0ABY2NLH5_9LEPT</name>
<dbReference type="SUPFAM" id="SSF47757">
    <property type="entry name" value="Chemotaxis receptor methyltransferase CheR, N-terminal domain"/>
    <property type="match status" value="1"/>
</dbReference>
<dbReference type="PANTHER" id="PTHR24422:SF19">
    <property type="entry name" value="CHEMOTAXIS PROTEIN METHYLTRANSFERASE"/>
    <property type="match status" value="1"/>
</dbReference>
<feature type="domain" description="CheR-type methyltransferase" evidence="6">
    <location>
        <begin position="9"/>
        <end position="285"/>
    </location>
</feature>
<evidence type="ECO:0000313" key="8">
    <source>
        <dbReference type="Proteomes" id="UP000298112"/>
    </source>
</evidence>
<dbReference type="InterPro" id="IPR022641">
    <property type="entry name" value="CheR_N"/>
</dbReference>
<keyword evidence="5" id="KW-0949">S-adenosyl-L-methionine</keyword>